<evidence type="ECO:0000259" key="2">
    <source>
        <dbReference type="PROSITE" id="PS50003"/>
    </source>
</evidence>
<dbReference type="SUPFAM" id="SSF50729">
    <property type="entry name" value="PH domain-like"/>
    <property type="match status" value="1"/>
</dbReference>
<sequence length="301" mass="33928">MEDILCGWLTKSPGDKFVTFLKGKVHIPVKAKWRRRFFRLYRPSPLFPNRYKLSYYKDDSLQNKLGSINLAQCEKIESSLDTAYYQHLFAIQVSSQNNRLYYLAADTEEAMLKWVECLCRICNLHQECRQSDNNSTSEEKIFKGPSTSSAITEVSREAEAKGYVHLSQCYTAPDSAMYDDYDVPPTLTSPSSRVAAPTPRLRNLASVQSDTEESVHQIYLNPASSGRPHSSESEAADSGINADDKRTTSSHSGDDGDNFGVVPPPRPPKISPCAEEPRRALVVDLMKNARCWRKCTTCQRI</sequence>
<comment type="caution">
    <text evidence="3">The sequence shown here is derived from an EMBL/GenBank/DDBJ whole genome shotgun (WGS) entry which is preliminary data.</text>
</comment>
<reference evidence="3" key="1">
    <citation type="submission" date="2020-06" db="EMBL/GenBank/DDBJ databases">
        <title>Draft genome of Bugula neritina, a colonial animal packing powerful symbionts and potential medicines.</title>
        <authorList>
            <person name="Rayko M."/>
        </authorList>
    </citation>
    <scope>NUCLEOTIDE SEQUENCE [LARGE SCALE GENOMIC DNA]</scope>
    <source>
        <strain evidence="3">Kwan_BN1</strain>
    </source>
</reference>
<dbReference type="InterPro" id="IPR001849">
    <property type="entry name" value="PH_domain"/>
</dbReference>
<feature type="region of interest" description="Disordered" evidence="1">
    <location>
        <begin position="221"/>
        <end position="273"/>
    </location>
</feature>
<dbReference type="GO" id="GO:0007165">
    <property type="term" value="P:signal transduction"/>
    <property type="evidence" value="ECO:0007669"/>
    <property type="project" value="TreeGrafter"/>
</dbReference>
<organism evidence="3 4">
    <name type="scientific">Bugula neritina</name>
    <name type="common">Brown bryozoan</name>
    <name type="synonym">Sertularia neritina</name>
    <dbReference type="NCBI Taxonomy" id="10212"/>
    <lineage>
        <taxon>Eukaryota</taxon>
        <taxon>Metazoa</taxon>
        <taxon>Spiralia</taxon>
        <taxon>Lophotrochozoa</taxon>
        <taxon>Bryozoa</taxon>
        <taxon>Gymnolaemata</taxon>
        <taxon>Cheilostomatida</taxon>
        <taxon>Flustrina</taxon>
        <taxon>Buguloidea</taxon>
        <taxon>Bugulidae</taxon>
        <taxon>Bugula</taxon>
    </lineage>
</organism>
<dbReference type="OrthoDB" id="67516at2759"/>
<proteinExistence type="predicted"/>
<protein>
    <submittedName>
        <fullName evidence="3">GAB1</fullName>
    </submittedName>
</protein>
<dbReference type="PROSITE" id="PS50003">
    <property type="entry name" value="PH_DOMAIN"/>
    <property type="match status" value="1"/>
</dbReference>
<dbReference type="Pfam" id="PF00169">
    <property type="entry name" value="PH"/>
    <property type="match status" value="1"/>
</dbReference>
<dbReference type="PANTHER" id="PTHR45960:SF2">
    <property type="entry name" value="PROTEIN DAUGHTER OF SEVENLESS"/>
    <property type="match status" value="1"/>
</dbReference>
<evidence type="ECO:0000256" key="1">
    <source>
        <dbReference type="SAM" id="MobiDB-lite"/>
    </source>
</evidence>
<dbReference type="SMART" id="SM00233">
    <property type="entry name" value="PH"/>
    <property type="match status" value="1"/>
</dbReference>
<dbReference type="Proteomes" id="UP000593567">
    <property type="component" value="Unassembled WGS sequence"/>
</dbReference>
<dbReference type="InterPro" id="IPR046355">
    <property type="entry name" value="Gab1-4-like"/>
</dbReference>
<accession>A0A7J7J7W0</accession>
<feature type="domain" description="PH" evidence="2">
    <location>
        <begin position="2"/>
        <end position="123"/>
    </location>
</feature>
<dbReference type="AlphaFoldDB" id="A0A7J7J7W0"/>
<dbReference type="PANTHER" id="PTHR45960">
    <property type="entry name" value="GRB2-ASSOCIATED-BINDING PROTEIN"/>
    <property type="match status" value="1"/>
</dbReference>
<dbReference type="GO" id="GO:0035591">
    <property type="term" value="F:signaling adaptor activity"/>
    <property type="evidence" value="ECO:0007669"/>
    <property type="project" value="TreeGrafter"/>
</dbReference>
<dbReference type="Gene3D" id="2.30.29.30">
    <property type="entry name" value="Pleckstrin-homology domain (PH domain)/Phosphotyrosine-binding domain (PTB)"/>
    <property type="match status" value="1"/>
</dbReference>
<dbReference type="EMBL" id="VXIV02003027">
    <property type="protein sequence ID" value="KAF6021478.1"/>
    <property type="molecule type" value="Genomic_DNA"/>
</dbReference>
<name>A0A7J7J7W0_BUGNE</name>
<keyword evidence="4" id="KW-1185">Reference proteome</keyword>
<evidence type="ECO:0000313" key="4">
    <source>
        <dbReference type="Proteomes" id="UP000593567"/>
    </source>
</evidence>
<gene>
    <name evidence="3" type="ORF">EB796_020213</name>
</gene>
<dbReference type="GO" id="GO:0005737">
    <property type="term" value="C:cytoplasm"/>
    <property type="evidence" value="ECO:0007669"/>
    <property type="project" value="TreeGrafter"/>
</dbReference>
<evidence type="ECO:0000313" key="3">
    <source>
        <dbReference type="EMBL" id="KAF6021478.1"/>
    </source>
</evidence>
<dbReference type="InterPro" id="IPR011993">
    <property type="entry name" value="PH-like_dom_sf"/>
</dbReference>